<dbReference type="PROSITE" id="PS50109">
    <property type="entry name" value="HIS_KIN"/>
    <property type="match status" value="1"/>
</dbReference>
<dbReference type="Gene3D" id="6.10.340.10">
    <property type="match status" value="1"/>
</dbReference>
<dbReference type="PANTHER" id="PTHR42878:SF7">
    <property type="entry name" value="SENSOR HISTIDINE KINASE GLRK"/>
    <property type="match status" value="1"/>
</dbReference>
<dbReference type="PANTHER" id="PTHR42878">
    <property type="entry name" value="TWO-COMPONENT HISTIDINE KINASE"/>
    <property type="match status" value="1"/>
</dbReference>
<dbReference type="Gene3D" id="1.10.287.130">
    <property type="match status" value="1"/>
</dbReference>
<dbReference type="FunFam" id="3.30.565.10:FF:000023">
    <property type="entry name" value="PAS domain-containing sensor histidine kinase"/>
    <property type="match status" value="1"/>
</dbReference>
<dbReference type="CDD" id="cd00082">
    <property type="entry name" value="HisKA"/>
    <property type="match status" value="1"/>
</dbReference>
<dbReference type="Proteomes" id="UP000290649">
    <property type="component" value="Unassembled WGS sequence"/>
</dbReference>
<dbReference type="InterPro" id="IPR029151">
    <property type="entry name" value="Sensor-like_sf"/>
</dbReference>
<keyword evidence="8" id="KW-0547">Nucleotide-binding</keyword>
<dbReference type="InterPro" id="IPR036097">
    <property type="entry name" value="HisK_dim/P_sf"/>
</dbReference>
<keyword evidence="9" id="KW-0418">Kinase</keyword>
<keyword evidence="13 14" id="KW-0472">Membrane</keyword>
<dbReference type="SUPFAM" id="SSF55874">
    <property type="entry name" value="ATPase domain of HSP90 chaperone/DNA topoisomerase II/histidine kinase"/>
    <property type="match status" value="1"/>
</dbReference>
<dbReference type="InterPro" id="IPR050351">
    <property type="entry name" value="BphY/WalK/GraS-like"/>
</dbReference>
<keyword evidence="5" id="KW-0597">Phosphoprotein</keyword>
<keyword evidence="10" id="KW-0067">ATP-binding</keyword>
<dbReference type="InterPro" id="IPR003594">
    <property type="entry name" value="HATPase_dom"/>
</dbReference>
<comment type="subcellular location">
    <subcellularLocation>
        <location evidence="2">Cell membrane</location>
        <topology evidence="2">Multi-pass membrane protein</topology>
    </subcellularLocation>
</comment>
<dbReference type="GO" id="GO:0030295">
    <property type="term" value="F:protein kinase activator activity"/>
    <property type="evidence" value="ECO:0007669"/>
    <property type="project" value="TreeGrafter"/>
</dbReference>
<dbReference type="SMART" id="SM00388">
    <property type="entry name" value="HisKA"/>
    <property type="match status" value="1"/>
</dbReference>
<dbReference type="Gene3D" id="3.30.450.20">
    <property type="entry name" value="PAS domain"/>
    <property type="match status" value="1"/>
</dbReference>
<evidence type="ECO:0000259" key="16">
    <source>
        <dbReference type="PROSITE" id="PS50885"/>
    </source>
</evidence>
<dbReference type="GO" id="GO:0005886">
    <property type="term" value="C:plasma membrane"/>
    <property type="evidence" value="ECO:0007669"/>
    <property type="project" value="UniProtKB-SubCell"/>
</dbReference>
<dbReference type="OrthoDB" id="3436at2"/>
<evidence type="ECO:0000256" key="3">
    <source>
        <dbReference type="ARBA" id="ARBA00012438"/>
    </source>
</evidence>
<dbReference type="InterPro" id="IPR003661">
    <property type="entry name" value="HisK_dim/P_dom"/>
</dbReference>
<keyword evidence="11 14" id="KW-1133">Transmembrane helix</keyword>
<dbReference type="SMART" id="SM00304">
    <property type="entry name" value="HAMP"/>
    <property type="match status" value="1"/>
</dbReference>
<evidence type="ECO:0000256" key="12">
    <source>
        <dbReference type="ARBA" id="ARBA00023012"/>
    </source>
</evidence>
<dbReference type="PRINTS" id="PR00344">
    <property type="entry name" value="BCTRLSENSOR"/>
</dbReference>
<evidence type="ECO:0000256" key="1">
    <source>
        <dbReference type="ARBA" id="ARBA00000085"/>
    </source>
</evidence>
<evidence type="ECO:0000256" key="4">
    <source>
        <dbReference type="ARBA" id="ARBA00022475"/>
    </source>
</evidence>
<sequence length="475" mass="54236">MLGMNKSIFRRLLISYMITIVVGIGIVGILMFYFTNSYMTNAKQEELLRQGRTVNANIQDTMFINDEKQEILEFLDHSFDARIWIFNKDGKIIATSTQDEVSIGKSVATSIVERVLRGENVVSRLKFEGLSEPMLSVVVPWGKKDHVYGGIVLHAPLRGLNEIIAKTRETILWATLFGMLFSTAMVSYLSWTISRPLQQIDRAAARMALGNFEERIDISSEDEIGDLAGTINMMAKKLAKIDEERQRIDNIRNDFLANISHELRTPLTTMQGFLEALQDGLIEEEARQKYYDVMYDETTHMNRLVDDLMDLIKLENKEITLSKYHIDPKTILEKAKMKFEREANEKEVELHLMINGPLPKAYTDPVRFEQIINNLLKNAVKFTEQGEITITAEEEEDYLLVTIADSGIGISEMDQELIWERFYKVDRGRSRQNKGTGLGLAIVKKLVELHDGKINVESKIGKGTTFKIWIPSVKG</sequence>
<evidence type="ECO:0000256" key="13">
    <source>
        <dbReference type="ARBA" id="ARBA00023136"/>
    </source>
</evidence>
<organism evidence="17 18">
    <name type="scientific">Anaerobacillus alkaliphilus</name>
    <dbReference type="NCBI Taxonomy" id="1548597"/>
    <lineage>
        <taxon>Bacteria</taxon>
        <taxon>Bacillati</taxon>
        <taxon>Bacillota</taxon>
        <taxon>Bacilli</taxon>
        <taxon>Bacillales</taxon>
        <taxon>Bacillaceae</taxon>
        <taxon>Anaerobacillus</taxon>
    </lineage>
</organism>
<name>A0A4Q0VSR5_9BACI</name>
<evidence type="ECO:0000256" key="9">
    <source>
        <dbReference type="ARBA" id="ARBA00022777"/>
    </source>
</evidence>
<evidence type="ECO:0000256" key="8">
    <source>
        <dbReference type="ARBA" id="ARBA00022741"/>
    </source>
</evidence>
<dbReference type="SMART" id="SM00387">
    <property type="entry name" value="HATPase_c"/>
    <property type="match status" value="1"/>
</dbReference>
<dbReference type="FunFam" id="1.10.287.130:FF:000008">
    <property type="entry name" value="Two-component sensor histidine kinase"/>
    <property type="match status" value="1"/>
</dbReference>
<gene>
    <name evidence="17" type="ORF">DS745_11995</name>
</gene>
<evidence type="ECO:0000256" key="11">
    <source>
        <dbReference type="ARBA" id="ARBA00022989"/>
    </source>
</evidence>
<keyword evidence="18" id="KW-1185">Reference proteome</keyword>
<dbReference type="Pfam" id="PF00672">
    <property type="entry name" value="HAMP"/>
    <property type="match status" value="1"/>
</dbReference>
<keyword evidence="6" id="KW-0808">Transferase</keyword>
<dbReference type="RefSeq" id="WP_129078470.1">
    <property type="nucleotide sequence ID" value="NZ_QOUX01000039.1"/>
</dbReference>
<dbReference type="InterPro" id="IPR003660">
    <property type="entry name" value="HAMP_dom"/>
</dbReference>
<dbReference type="GO" id="GO:0000155">
    <property type="term" value="F:phosphorelay sensor kinase activity"/>
    <property type="evidence" value="ECO:0007669"/>
    <property type="project" value="InterPro"/>
</dbReference>
<dbReference type="GO" id="GO:0007234">
    <property type="term" value="P:osmosensory signaling via phosphorelay pathway"/>
    <property type="evidence" value="ECO:0007669"/>
    <property type="project" value="TreeGrafter"/>
</dbReference>
<comment type="catalytic activity">
    <reaction evidence="1">
        <text>ATP + protein L-histidine = ADP + protein N-phospho-L-histidine.</text>
        <dbReference type="EC" id="2.7.13.3"/>
    </reaction>
</comment>
<dbReference type="InterPro" id="IPR004358">
    <property type="entry name" value="Sig_transdc_His_kin-like_C"/>
</dbReference>
<keyword evidence="12" id="KW-0902">Two-component regulatory system</keyword>
<feature type="domain" description="Histidine kinase" evidence="15">
    <location>
        <begin position="258"/>
        <end position="474"/>
    </location>
</feature>
<evidence type="ECO:0000256" key="14">
    <source>
        <dbReference type="SAM" id="Phobius"/>
    </source>
</evidence>
<dbReference type="Pfam" id="PF00512">
    <property type="entry name" value="HisKA"/>
    <property type="match status" value="1"/>
</dbReference>
<evidence type="ECO:0000256" key="5">
    <source>
        <dbReference type="ARBA" id="ARBA00022553"/>
    </source>
</evidence>
<dbReference type="CDD" id="cd06225">
    <property type="entry name" value="HAMP"/>
    <property type="match status" value="1"/>
</dbReference>
<evidence type="ECO:0000313" key="17">
    <source>
        <dbReference type="EMBL" id="RXJ00249.1"/>
    </source>
</evidence>
<feature type="transmembrane region" description="Helical" evidence="14">
    <location>
        <begin position="12"/>
        <end position="34"/>
    </location>
</feature>
<protein>
    <recommendedName>
        <fullName evidence="3">histidine kinase</fullName>
        <ecNumber evidence="3">2.7.13.3</ecNumber>
    </recommendedName>
</protein>
<comment type="caution">
    <text evidence="17">The sequence shown here is derived from an EMBL/GenBank/DDBJ whole genome shotgun (WGS) entry which is preliminary data.</text>
</comment>
<evidence type="ECO:0000256" key="2">
    <source>
        <dbReference type="ARBA" id="ARBA00004651"/>
    </source>
</evidence>
<dbReference type="SUPFAM" id="SSF103190">
    <property type="entry name" value="Sensory domain-like"/>
    <property type="match status" value="1"/>
</dbReference>
<dbReference type="AlphaFoldDB" id="A0A4Q0VSR5"/>
<evidence type="ECO:0000256" key="6">
    <source>
        <dbReference type="ARBA" id="ARBA00022679"/>
    </source>
</evidence>
<dbReference type="SUPFAM" id="SSF158472">
    <property type="entry name" value="HAMP domain-like"/>
    <property type="match status" value="1"/>
</dbReference>
<evidence type="ECO:0000256" key="7">
    <source>
        <dbReference type="ARBA" id="ARBA00022692"/>
    </source>
</evidence>
<dbReference type="EC" id="2.7.13.3" evidence="3"/>
<dbReference type="InterPro" id="IPR036890">
    <property type="entry name" value="HATPase_C_sf"/>
</dbReference>
<accession>A0A4Q0VSR5</accession>
<dbReference type="GO" id="GO:0005524">
    <property type="term" value="F:ATP binding"/>
    <property type="evidence" value="ECO:0007669"/>
    <property type="project" value="UniProtKB-KW"/>
</dbReference>
<dbReference type="SUPFAM" id="SSF47384">
    <property type="entry name" value="Homodimeric domain of signal transducing histidine kinase"/>
    <property type="match status" value="1"/>
</dbReference>
<dbReference type="CDD" id="cd16922">
    <property type="entry name" value="HATPase_EvgS-ArcB-TorS-like"/>
    <property type="match status" value="1"/>
</dbReference>
<evidence type="ECO:0000259" key="15">
    <source>
        <dbReference type="PROSITE" id="PS50109"/>
    </source>
</evidence>
<dbReference type="Gene3D" id="3.30.565.10">
    <property type="entry name" value="Histidine kinase-like ATPase, C-terminal domain"/>
    <property type="match status" value="1"/>
</dbReference>
<reference evidence="17 18" key="1">
    <citation type="journal article" date="2019" name="Int. J. Syst. Evol. Microbiol.">
        <title>Anaerobacillus alkaliphilus sp. nov., a novel alkaliphilic and moderately halophilic bacterium.</title>
        <authorList>
            <person name="Borsodi A.K."/>
            <person name="Aszalos J.M."/>
            <person name="Bihari P."/>
            <person name="Nagy I."/>
            <person name="Schumann P."/>
            <person name="Sproer C."/>
            <person name="Kovacs A.L."/>
            <person name="Boka K."/>
            <person name="Dobosy P."/>
            <person name="Ovari M."/>
            <person name="Szili-Kovacs T."/>
            <person name="Toth E."/>
        </authorList>
    </citation>
    <scope>NUCLEOTIDE SEQUENCE [LARGE SCALE GENOMIC DNA]</scope>
    <source>
        <strain evidence="17 18">B16-10</strain>
    </source>
</reference>
<feature type="domain" description="HAMP" evidence="16">
    <location>
        <begin position="191"/>
        <end position="243"/>
    </location>
</feature>
<evidence type="ECO:0000256" key="10">
    <source>
        <dbReference type="ARBA" id="ARBA00022840"/>
    </source>
</evidence>
<dbReference type="InterPro" id="IPR005467">
    <property type="entry name" value="His_kinase_dom"/>
</dbReference>
<keyword evidence="7 14" id="KW-0812">Transmembrane</keyword>
<dbReference type="GO" id="GO:0000156">
    <property type="term" value="F:phosphorelay response regulator activity"/>
    <property type="evidence" value="ECO:0007669"/>
    <property type="project" value="TreeGrafter"/>
</dbReference>
<keyword evidence="4" id="KW-1003">Cell membrane</keyword>
<proteinExistence type="predicted"/>
<dbReference type="Pfam" id="PF02518">
    <property type="entry name" value="HATPase_c"/>
    <property type="match status" value="1"/>
</dbReference>
<dbReference type="EMBL" id="QOUX01000039">
    <property type="protein sequence ID" value="RXJ00249.1"/>
    <property type="molecule type" value="Genomic_DNA"/>
</dbReference>
<dbReference type="PROSITE" id="PS50885">
    <property type="entry name" value="HAMP"/>
    <property type="match status" value="1"/>
</dbReference>
<evidence type="ECO:0000313" key="18">
    <source>
        <dbReference type="Proteomes" id="UP000290649"/>
    </source>
</evidence>